<feature type="region of interest" description="Disordered" evidence="1">
    <location>
        <begin position="74"/>
        <end position="94"/>
    </location>
</feature>
<accession>A0A4C1YVA0</accession>
<comment type="caution">
    <text evidence="2">The sequence shown here is derived from an EMBL/GenBank/DDBJ whole genome shotgun (WGS) entry which is preliminary data.</text>
</comment>
<sequence>MRTVRGIVQLLMRLRIISPYPITFKKADRVRDASWRPAMYDAPPRQKRNDYGPPNKQIPPARYAGRVAAARLRAGAGERPRAGRGLRLLERKHC</sequence>
<evidence type="ECO:0000313" key="3">
    <source>
        <dbReference type="Proteomes" id="UP000299102"/>
    </source>
</evidence>
<dbReference type="AlphaFoldDB" id="A0A4C1YVA0"/>
<reference evidence="2 3" key="1">
    <citation type="journal article" date="2019" name="Commun. Biol.">
        <title>The bagworm genome reveals a unique fibroin gene that provides high tensile strength.</title>
        <authorList>
            <person name="Kono N."/>
            <person name="Nakamura H."/>
            <person name="Ohtoshi R."/>
            <person name="Tomita M."/>
            <person name="Numata K."/>
            <person name="Arakawa K."/>
        </authorList>
    </citation>
    <scope>NUCLEOTIDE SEQUENCE [LARGE SCALE GENOMIC DNA]</scope>
</reference>
<name>A0A4C1YVA0_EUMVA</name>
<proteinExistence type="predicted"/>
<protein>
    <submittedName>
        <fullName evidence="2">Uncharacterized protein</fullName>
    </submittedName>
</protein>
<evidence type="ECO:0000256" key="1">
    <source>
        <dbReference type="SAM" id="MobiDB-lite"/>
    </source>
</evidence>
<dbReference type="Proteomes" id="UP000299102">
    <property type="component" value="Unassembled WGS sequence"/>
</dbReference>
<evidence type="ECO:0000313" key="2">
    <source>
        <dbReference type="EMBL" id="GBP79160.1"/>
    </source>
</evidence>
<gene>
    <name evidence="2" type="ORF">EVAR_62061_1</name>
</gene>
<dbReference type="EMBL" id="BGZK01001403">
    <property type="protein sequence ID" value="GBP79160.1"/>
    <property type="molecule type" value="Genomic_DNA"/>
</dbReference>
<feature type="region of interest" description="Disordered" evidence="1">
    <location>
        <begin position="37"/>
        <end position="60"/>
    </location>
</feature>
<organism evidence="2 3">
    <name type="scientific">Eumeta variegata</name>
    <name type="common">Bagworm moth</name>
    <name type="synonym">Eumeta japonica</name>
    <dbReference type="NCBI Taxonomy" id="151549"/>
    <lineage>
        <taxon>Eukaryota</taxon>
        <taxon>Metazoa</taxon>
        <taxon>Ecdysozoa</taxon>
        <taxon>Arthropoda</taxon>
        <taxon>Hexapoda</taxon>
        <taxon>Insecta</taxon>
        <taxon>Pterygota</taxon>
        <taxon>Neoptera</taxon>
        <taxon>Endopterygota</taxon>
        <taxon>Lepidoptera</taxon>
        <taxon>Glossata</taxon>
        <taxon>Ditrysia</taxon>
        <taxon>Tineoidea</taxon>
        <taxon>Psychidae</taxon>
        <taxon>Oiketicinae</taxon>
        <taxon>Eumeta</taxon>
    </lineage>
</organism>
<feature type="compositionally biased region" description="Basic and acidic residues" evidence="1">
    <location>
        <begin position="76"/>
        <end position="94"/>
    </location>
</feature>
<keyword evidence="3" id="KW-1185">Reference proteome</keyword>